<comment type="similarity">
    <text evidence="1">Belongs to the Omp25/RopB family.</text>
</comment>
<dbReference type="EMBL" id="BJZT01000015">
    <property type="protein sequence ID" value="GEO99284.1"/>
    <property type="molecule type" value="Genomic_DNA"/>
</dbReference>
<proteinExistence type="inferred from homology"/>
<dbReference type="RefSeq" id="WP_147078189.1">
    <property type="nucleotide sequence ID" value="NZ_BJZT01000015.1"/>
</dbReference>
<protein>
    <submittedName>
        <fullName evidence="2">Outer-membrane immunogenic protein</fullName>
    </submittedName>
</protein>
<evidence type="ECO:0000256" key="1">
    <source>
        <dbReference type="ARBA" id="ARBA00038306"/>
    </source>
</evidence>
<dbReference type="InterPro" id="IPR051692">
    <property type="entry name" value="OMP-like"/>
</dbReference>
<evidence type="ECO:0000313" key="2">
    <source>
        <dbReference type="EMBL" id="GEO99284.1"/>
    </source>
</evidence>
<organism evidence="2 3">
    <name type="scientific">Methylobacterium haplocladii</name>
    <dbReference type="NCBI Taxonomy" id="1176176"/>
    <lineage>
        <taxon>Bacteria</taxon>
        <taxon>Pseudomonadati</taxon>
        <taxon>Pseudomonadota</taxon>
        <taxon>Alphaproteobacteria</taxon>
        <taxon>Hyphomicrobiales</taxon>
        <taxon>Methylobacteriaceae</taxon>
        <taxon>Methylobacterium</taxon>
    </lineage>
</organism>
<accession>A0A512INJ5</accession>
<keyword evidence="3" id="KW-1185">Reference proteome</keyword>
<dbReference type="SUPFAM" id="SSF56925">
    <property type="entry name" value="OMPA-like"/>
    <property type="match status" value="1"/>
</dbReference>
<dbReference type="OrthoDB" id="8455142at2"/>
<dbReference type="InterPro" id="IPR011250">
    <property type="entry name" value="OMP/PagP_B-barrel"/>
</dbReference>
<dbReference type="AlphaFoldDB" id="A0A512INJ5"/>
<reference evidence="2 3" key="1">
    <citation type="submission" date="2019-07" db="EMBL/GenBank/DDBJ databases">
        <title>Whole genome shotgun sequence of Methylobacterium haplocladii NBRC 107714.</title>
        <authorList>
            <person name="Hosoyama A."/>
            <person name="Uohara A."/>
            <person name="Ohji S."/>
            <person name="Ichikawa N."/>
        </authorList>
    </citation>
    <scope>NUCLEOTIDE SEQUENCE [LARGE SCALE GENOMIC DNA]</scope>
    <source>
        <strain evidence="2 3">NBRC 107714</strain>
    </source>
</reference>
<dbReference type="Proteomes" id="UP000321258">
    <property type="component" value="Unassembled WGS sequence"/>
</dbReference>
<comment type="caution">
    <text evidence="2">The sequence shown here is derived from an EMBL/GenBank/DDBJ whole genome shotgun (WGS) entry which is preliminary data.</text>
</comment>
<evidence type="ECO:0000313" key="3">
    <source>
        <dbReference type="Proteomes" id="UP000321258"/>
    </source>
</evidence>
<name>A0A512INJ5_9HYPH</name>
<dbReference type="PANTHER" id="PTHR34001">
    <property type="entry name" value="BLL7405 PROTEIN"/>
    <property type="match status" value="1"/>
</dbReference>
<dbReference type="PANTHER" id="PTHR34001:SF3">
    <property type="entry name" value="BLL7405 PROTEIN"/>
    <property type="match status" value="1"/>
</dbReference>
<gene>
    <name evidence="2" type="ORF">MHA02_16720</name>
</gene>
<sequence>MTLLVTSLHRSARIGVLSTLGVLALGPAHAADLPLRSSLPPMEQLPPPAPPPVWGGFHVGLDAGYARTGTQHLKTSGTTPQEQALVDFGNLGAVAMHGSSFVLRGGLGYDVQFTPGSGFVVGVEADALYTNLQRVRTTGFNFGGSDIGLEARQTLDFLGTVRGRLGYAFGPVLVYGTGGFAYGGIGVAAHTTLSNAQYTGLYDGGRYTGIDTGFVYGGGIELMAPDGYTPAFLTPGRLSFKVEYLRYDLGKRNVEVGGIGPVFGPGGLTPTGHTADSIARTQGQLVTAGLAYRFAGLGY</sequence>